<comment type="caution">
    <text evidence="5">The sequence shown here is derived from an EMBL/GenBank/DDBJ whole genome shotgun (WGS) entry which is preliminary data.</text>
</comment>
<dbReference type="Proteomes" id="UP000298159">
    <property type="component" value="Unassembled WGS sequence"/>
</dbReference>
<feature type="domain" description="wHTH-Hsp90 Na associated" evidence="4">
    <location>
        <begin position="1596"/>
        <end position="1645"/>
    </location>
</feature>
<dbReference type="InterPro" id="IPR056506">
    <property type="entry name" value="iHD-CE"/>
</dbReference>
<evidence type="ECO:0000259" key="2">
    <source>
        <dbReference type="Pfam" id="PF00656"/>
    </source>
</evidence>
<dbReference type="PANTHER" id="PTHR22576">
    <property type="entry name" value="MUCOSA ASSOCIATED LYMPHOID TISSUE LYMPHOMA TRANSLOCATION PROTEIN 1/PARACASPASE"/>
    <property type="match status" value="1"/>
</dbReference>
<feature type="compositionally biased region" description="Basic and acidic residues" evidence="1">
    <location>
        <begin position="895"/>
        <end position="912"/>
    </location>
</feature>
<protein>
    <recommendedName>
        <fullName evidence="7">Caspase family protein</fullName>
    </recommendedName>
</protein>
<evidence type="ECO:0000259" key="4">
    <source>
        <dbReference type="Pfam" id="PF24410"/>
    </source>
</evidence>
<evidence type="ECO:0000313" key="5">
    <source>
        <dbReference type="EMBL" id="TGN76377.1"/>
    </source>
</evidence>
<dbReference type="InterPro" id="IPR036890">
    <property type="entry name" value="HATPase_C_sf"/>
</dbReference>
<dbReference type="GO" id="GO:0004197">
    <property type="term" value="F:cysteine-type endopeptidase activity"/>
    <property type="evidence" value="ECO:0007669"/>
    <property type="project" value="InterPro"/>
</dbReference>
<dbReference type="Pfam" id="PF24410">
    <property type="entry name" value="wHTH-HSP90_Na-assoc"/>
    <property type="match status" value="2"/>
</dbReference>
<sequence length="1734" mass="191239">MSHPFGTPAPIMARGAAGPIGCRDPRKHSPTVAKNANLPLMTVRRHALLIGVGETPEAQRRFASLTDVVTKDLDTLTEQLTASGYGVTTLRPGGERPVDKGAITSALEAAARRDCDLLLVYFTGHGVHLDGRDYLVPASARAPEPGGRWTEGQRDSLLRLDVSRYLTGCRAESVVLVVDACRDGQPEEDGDGFGAATVHAPSRRLALLVGCAKGQRCHYGPEGSHFTRALAEALDPLTPERTVEAVFHRARARTTALAHRHGGHQQTPVSSPAPHDEGLGGFPELCDGTDIPLRWSEAVRKAGIWTALVGEEGPDSAMRDRIAEFAHRCAASVLRDRARFTDPWQDSGLPERVLRRVVPALLPPGQDRSPLEKGLLAGLPFLREAMWAHKLSRLAETDPWDLDQDPRDTDGPTPMMRAELRNIHESHPQLLRKARGHQRRGEDAEYRALAAWLAHRWVAEQMVEKPDPGGVELAEHLARALLGPELAHKAEQLRWQLVAAVRFLAHDPLDSAPYNDLLGSSPSALTTSEGPGTVHWWGLLGQLRLAGLLAADVRLFPDVLPDHVGVADPIVPGDVVHDLQQELEWTREDDGLHLNMVCRHPALHESLVDVTHRADEVLRALASARHRQPGDLLAGLPGRVTARDLQAARQQNSEDRVYSVPLLRFTLAQDEIRELLMGHQLYGDRSLAVRELYQNAADACRYRAMRWEYLGRRDREPHPWRGEIRITQGRETTADGRPGRAFIECRDNGVGMSRSVLEHTFSRAGRRFSQTRAFRQEQARWLAEDPELRLHPYSRFGIGVLSYFMIADEVSLVTREVRANGTTAGQALVVDISSSSGLFRIRPYSDNDPDPMREGGTRVRLMLSEPEPDDEPLSVLKVMNHQVRLSEYRLTLEEDGREPLVREPDRLHHPAPEDEPAPAEPLNARGPVWWVSGNGAVLSDGIVTSATPFGYVVNLSGPHVPKLSVNRNSLLEWDREWAGEQVRAAADDLPGWEGLDLEWLWQLENQDVGLARAVAERLAGRGLTLPVFREAEYQRPPVALDAVGWFPGDRALLPRRVQDGTSSTNQFAKAWRRAVLRDQGAVPAADPEGDDSPVPKDLGGHPVPRPGDNALLDDAAGSARSLVVHALRTKQTVAHVLRGLRRFALLTPEVGVPAVPPDGTTALDFVPEPVDLDLIDWMNAWAEPGRAERQPALGALLSLSAAREARIDTLLKRASRYRPLGLVVPGIPVSLLHHRATVREAELLGGWTENRHIYSDRALPAEVLPVHIARLADRLGTTSAEVLEQLRPWERYGYRLPTEDQLLPAAPSDRQWGLFRTFWEPENGMPDPSLQSLLALAASRETTVEEVLRSVGGLAGPSAGLLPELPEQIDALPALARADLKLLTVDGDNGATLPTRSVPLDLLALCYAPGGAFRGLGSEQDFEPWHRFVERVRRLAMFGMEVPEDLEPLRYWVDLSPRDRMAVLIGSLDPTVPWTAAMLVYTAGALGESLRDSHERLARHAPRLGKQPPALPPEALALTPAEADAELLTDIVQLDSADTIRADWNTLSPLRIAQYALRSLLTIGDALDRLAPYRVLGSPVPELTDEERQLVHHVKPDRYEILALSEGMTGQEPRQSPTLTPFEIVAVAARAGRRVREVYDRLRRYEPLGIVVDAPEAPDELPRWQDLILLSEGLNGRAPAVSGTVPPERIAALARELDTDTTWVMDRLALYAPMFGLRVPKDGDAPRPEEEPAP</sequence>
<dbReference type="Gene3D" id="3.40.50.1460">
    <property type="match status" value="1"/>
</dbReference>
<accession>A0A4Z1D3D8</accession>
<evidence type="ECO:0000256" key="1">
    <source>
        <dbReference type="SAM" id="MobiDB-lite"/>
    </source>
</evidence>
<reference evidence="5 6" key="1">
    <citation type="submission" date="2019-04" db="EMBL/GenBank/DDBJ databases">
        <title>Streptomyces sp. nov. Bv016 isolated from bark of Buahinia variegata.</title>
        <authorList>
            <person name="Kanchanasin P."/>
            <person name="Tanasupawat S."/>
            <person name="Yuki M."/>
            <person name="Kudo T."/>
        </authorList>
    </citation>
    <scope>NUCLEOTIDE SEQUENCE [LARGE SCALE GENOMIC DNA]</scope>
    <source>
        <strain evidence="5 6">Bv016</strain>
    </source>
</reference>
<dbReference type="GO" id="GO:0006508">
    <property type="term" value="P:proteolysis"/>
    <property type="evidence" value="ECO:0007669"/>
    <property type="project" value="InterPro"/>
</dbReference>
<dbReference type="InterPro" id="IPR029030">
    <property type="entry name" value="Caspase-like_dom_sf"/>
</dbReference>
<dbReference type="InterPro" id="IPR011600">
    <property type="entry name" value="Pept_C14_caspase"/>
</dbReference>
<feature type="domain" description="Peptidase C14 caspase" evidence="2">
    <location>
        <begin position="44"/>
        <end position="269"/>
    </location>
</feature>
<dbReference type="InterPro" id="IPR052039">
    <property type="entry name" value="Caspase-related_regulators"/>
</dbReference>
<evidence type="ECO:0000313" key="6">
    <source>
        <dbReference type="Proteomes" id="UP000298159"/>
    </source>
</evidence>
<name>A0A4Z1D3D8_9ACTN</name>
<dbReference type="SUPFAM" id="SSF55874">
    <property type="entry name" value="ATPase domain of HSP90 chaperone/DNA topoisomerase II/histidine kinase"/>
    <property type="match status" value="1"/>
</dbReference>
<dbReference type="SUPFAM" id="SSF52129">
    <property type="entry name" value="Caspase-like"/>
    <property type="match status" value="1"/>
</dbReference>
<dbReference type="Pfam" id="PF24401">
    <property type="entry name" value="iHD-CE"/>
    <property type="match status" value="1"/>
</dbReference>
<feature type="region of interest" description="Disordered" evidence="1">
    <location>
        <begin position="1079"/>
        <end position="1112"/>
    </location>
</feature>
<dbReference type="InterPro" id="IPR056507">
    <property type="entry name" value="wHTH-HSP90_Na-assoc"/>
</dbReference>
<gene>
    <name evidence="5" type="ORF">E5083_14340</name>
</gene>
<dbReference type="Gene3D" id="3.30.565.10">
    <property type="entry name" value="Histidine kinase-like ATPase, C-terminal domain"/>
    <property type="match status" value="1"/>
</dbReference>
<organism evidence="5 6">
    <name type="scientific">Streptomyces bauhiniae</name>
    <dbReference type="NCBI Taxonomy" id="2340725"/>
    <lineage>
        <taxon>Bacteria</taxon>
        <taxon>Bacillati</taxon>
        <taxon>Actinomycetota</taxon>
        <taxon>Actinomycetes</taxon>
        <taxon>Kitasatosporales</taxon>
        <taxon>Streptomycetaceae</taxon>
        <taxon>Streptomyces</taxon>
    </lineage>
</organism>
<evidence type="ECO:0008006" key="7">
    <source>
        <dbReference type="Google" id="ProtNLM"/>
    </source>
</evidence>
<feature type="region of interest" description="Disordered" evidence="1">
    <location>
        <begin position="895"/>
        <end position="921"/>
    </location>
</feature>
<dbReference type="Pfam" id="PF00656">
    <property type="entry name" value="Peptidase_C14"/>
    <property type="match status" value="1"/>
</dbReference>
<keyword evidence="6" id="KW-1185">Reference proteome</keyword>
<feature type="domain" description="iHD-CE" evidence="3">
    <location>
        <begin position="295"/>
        <end position="648"/>
    </location>
</feature>
<dbReference type="EMBL" id="SRRT01000004">
    <property type="protein sequence ID" value="TGN76377.1"/>
    <property type="molecule type" value="Genomic_DNA"/>
</dbReference>
<proteinExistence type="predicted"/>
<dbReference type="PANTHER" id="PTHR22576:SF37">
    <property type="entry name" value="MUCOSA-ASSOCIATED LYMPHOID TISSUE LYMPHOMA TRANSLOCATION PROTEIN 1"/>
    <property type="match status" value="1"/>
</dbReference>
<evidence type="ECO:0000259" key="3">
    <source>
        <dbReference type="Pfam" id="PF24401"/>
    </source>
</evidence>
<feature type="domain" description="wHTH-Hsp90 Na associated" evidence="4">
    <location>
        <begin position="1662"/>
        <end position="1711"/>
    </location>
</feature>